<evidence type="ECO:0000313" key="2">
    <source>
        <dbReference type="Proteomes" id="UP001234202"/>
    </source>
</evidence>
<protein>
    <submittedName>
        <fullName evidence="1">Uncharacterized protein</fullName>
    </submittedName>
</protein>
<proteinExistence type="predicted"/>
<comment type="caution">
    <text evidence="1">The sequence shown here is derived from an EMBL/GenBank/DDBJ whole genome shotgun (WGS) entry which is preliminary data.</text>
</comment>
<dbReference type="Proteomes" id="UP001234202">
    <property type="component" value="Unassembled WGS sequence"/>
</dbReference>
<gene>
    <name evidence="1" type="ORF">QFC24_005815</name>
</gene>
<keyword evidence="2" id="KW-1185">Reference proteome</keyword>
<accession>A0ACC2X7F0</accession>
<reference evidence="1" key="1">
    <citation type="submission" date="2023-04" db="EMBL/GenBank/DDBJ databases">
        <title>Draft Genome sequencing of Naganishia species isolated from polar environments using Oxford Nanopore Technology.</title>
        <authorList>
            <person name="Leo P."/>
            <person name="Venkateswaran K."/>
        </authorList>
    </citation>
    <scope>NUCLEOTIDE SEQUENCE</scope>
    <source>
        <strain evidence="1">DBVPG 5303</strain>
    </source>
</reference>
<name>A0ACC2X7F0_9TREE</name>
<organism evidence="1 2">
    <name type="scientific">Naganishia onofrii</name>
    <dbReference type="NCBI Taxonomy" id="1851511"/>
    <lineage>
        <taxon>Eukaryota</taxon>
        <taxon>Fungi</taxon>
        <taxon>Dikarya</taxon>
        <taxon>Basidiomycota</taxon>
        <taxon>Agaricomycotina</taxon>
        <taxon>Tremellomycetes</taxon>
        <taxon>Filobasidiales</taxon>
        <taxon>Filobasidiaceae</taxon>
        <taxon>Naganishia</taxon>
    </lineage>
</organism>
<dbReference type="EMBL" id="JASBWV010000025">
    <property type="protein sequence ID" value="KAJ9119344.1"/>
    <property type="molecule type" value="Genomic_DNA"/>
</dbReference>
<evidence type="ECO:0000313" key="1">
    <source>
        <dbReference type="EMBL" id="KAJ9119344.1"/>
    </source>
</evidence>
<sequence>MSQPAYHTVPLDQFQQEFKDTSTEVSSVALGGRIVSFSDEFFAEATNLLKVEPSASLAGQFGPKGALYDGWETRRHNAPDHDWVIVALGPSSNKIIGFDIDTAHFTGNYGPEATVWGLKLDSDEKSLEKEESKLDGDDSRWELLLPVVPLGPDSRHLFKLDQPTGKVYSHVKLCQIPDGGIGRFRVYGHPLPPPRTTPPMRIDLAFAHNGGRVVAQSNQHYGVASNLLLPGRGVDMGDGWETKRSRAEGHCEWAVIKLGDTGLIDHVEIDTAFHMGNFPMFAELHAIRSSENIPPLENEAWTSILPKMKMGPHRQHFFPAENCKGRPYTHVKLTIWPDGGLKRVRIMGYQAPADNDSTALLPASHQTKDIPHVEALPLTYEAFLPYGRVIQAFSGPTAAPRGIAKTTANQGTACKYHKMALLEDGFAEKKDKKTSIGVIRSQPRVSTGSEVDITVLERHPLTNQAFVPVGQSTGSGTSIGGAKMGKGSYVVMAALPDAQGQPDLSTLRVFTVPSSQGICFNAGIWHNPLMTADEQMDFACIESFDAKTDKVDTDFYRVEENAPFARFTLPKSEFSASTSSLTATVQAGKETASTAFASLKSMLPSLANPASASGSIACAPLTSAAFAEFGHVVQGYDSAETVPANARVAVSSEFKNVKVMDLAPVDETYPVEAGATTGISVFRCTPKDGMQKGKPWSVKLMERHPFTEQTFLPMGLTTIKGKGEEPLPEGAAYIVIVAKTGKDDRPDPSTLKAFYCNANQGVHYARGVWHHPMLTVGGPIDFACVEAQISHKGDPRDCELLEFEQGLGVVDIPAF</sequence>